<dbReference type="OrthoDB" id="9798999at2"/>
<proteinExistence type="predicted"/>
<keyword evidence="2" id="KW-0238">DNA-binding</keyword>
<feature type="domain" description="PPC" evidence="1">
    <location>
        <begin position="6"/>
        <end position="148"/>
    </location>
</feature>
<accession>A0A1H7Y5N5</accession>
<evidence type="ECO:0000313" key="3">
    <source>
        <dbReference type="Proteomes" id="UP000198744"/>
    </source>
</evidence>
<dbReference type="GO" id="GO:0003677">
    <property type="term" value="F:DNA binding"/>
    <property type="evidence" value="ECO:0007669"/>
    <property type="project" value="UniProtKB-KW"/>
</dbReference>
<organism evidence="2 3">
    <name type="scientific">Syntrophus gentianae</name>
    <dbReference type="NCBI Taxonomy" id="43775"/>
    <lineage>
        <taxon>Bacteria</taxon>
        <taxon>Pseudomonadati</taxon>
        <taxon>Thermodesulfobacteriota</taxon>
        <taxon>Syntrophia</taxon>
        <taxon>Syntrophales</taxon>
        <taxon>Syntrophaceae</taxon>
        <taxon>Syntrophus</taxon>
    </lineage>
</organism>
<dbReference type="AlphaFoldDB" id="A0A1H7Y5N5"/>
<dbReference type="EMBL" id="FOBS01000014">
    <property type="protein sequence ID" value="SEM41462.1"/>
    <property type="molecule type" value="Genomic_DNA"/>
</dbReference>
<dbReference type="STRING" id="43775.SAMN04489760_11457"/>
<sequence length="148" mass="16354">MKFSQARQGRIFVLRLEDGEIVHEVIERFAEEQSIRAAAMIAVGALDSGSRVVVGPTEGRAVPVVPMELLLDNVREVAGTGTLFPDEEGRPQIHMHCAMGREDQTVTGCIRRGVKVWQILEVVLFELLDTPAHRVSDPALGFKLLQPE</sequence>
<dbReference type="PANTHER" id="PTHR34988">
    <property type="entry name" value="PROTEIN, PUTATIVE-RELATED"/>
    <property type="match status" value="1"/>
</dbReference>
<dbReference type="RefSeq" id="WP_093883654.1">
    <property type="nucleotide sequence ID" value="NZ_FOBS01000014.1"/>
</dbReference>
<evidence type="ECO:0000313" key="2">
    <source>
        <dbReference type="EMBL" id="SEM41462.1"/>
    </source>
</evidence>
<reference evidence="2 3" key="1">
    <citation type="submission" date="2016-10" db="EMBL/GenBank/DDBJ databases">
        <authorList>
            <person name="de Groot N.N."/>
        </authorList>
    </citation>
    <scope>NUCLEOTIDE SEQUENCE [LARGE SCALE GENOMIC DNA]</scope>
    <source>
        <strain evidence="2 3">DSM 8423</strain>
    </source>
</reference>
<dbReference type="Proteomes" id="UP000198744">
    <property type="component" value="Unassembled WGS sequence"/>
</dbReference>
<gene>
    <name evidence="2" type="ORF">SAMN04489760_11457</name>
</gene>
<keyword evidence="3" id="KW-1185">Reference proteome</keyword>
<name>A0A1H7Y5N5_9BACT</name>
<evidence type="ECO:0000259" key="1">
    <source>
        <dbReference type="PROSITE" id="PS51742"/>
    </source>
</evidence>
<dbReference type="PANTHER" id="PTHR34988:SF1">
    <property type="entry name" value="DNA-BINDING PROTEIN"/>
    <property type="match status" value="1"/>
</dbReference>
<dbReference type="Pfam" id="PF03479">
    <property type="entry name" value="PCC"/>
    <property type="match status" value="1"/>
</dbReference>
<dbReference type="SUPFAM" id="SSF117856">
    <property type="entry name" value="AF0104/ALDC/Ptd012-like"/>
    <property type="match status" value="1"/>
</dbReference>
<dbReference type="PROSITE" id="PS51742">
    <property type="entry name" value="PPC"/>
    <property type="match status" value="1"/>
</dbReference>
<dbReference type="CDD" id="cd11378">
    <property type="entry name" value="DUF296"/>
    <property type="match status" value="1"/>
</dbReference>
<protein>
    <submittedName>
        <fullName evidence="2">Predicted DNA-binding protein with PD1-like DNA-binding motif</fullName>
    </submittedName>
</protein>
<dbReference type="InterPro" id="IPR005175">
    <property type="entry name" value="PPC_dom"/>
</dbReference>
<dbReference type="Gene3D" id="3.30.1330.80">
    <property type="entry name" value="Hypothetical protein, similar to alpha- acetolactate decarboxylase, domain 2"/>
    <property type="match status" value="1"/>
</dbReference>